<dbReference type="RefSeq" id="WP_061995408.1">
    <property type="nucleotide sequence ID" value="NZ_JAAGPU010000002.1"/>
</dbReference>
<sequence length="228" mass="26813">MEAIFKYEENEYLPISTISVIGEFNNFNPNDGIMVKENDIWVLKCVLQPGEYKYKFLINKELKLNDPIANIYLPDENESLWSTIIINDNNERMYNNTQYTTHIEKYDISSTVSEDEVLVNKKTFNTILDEKVVTRFQFTNVTGLHTVTTAWYNPIGELFQITENNLFNPPENKKAITLWFWMDLDNKSRKYQLGTWKMKLFIDGEFILEDEFTLLETGAYSANGQMIY</sequence>
<reference evidence="2 3" key="1">
    <citation type="submission" date="2020-02" db="EMBL/GenBank/DDBJ databases">
        <title>Genome assembly of a novel Clostridium senegalense strain.</title>
        <authorList>
            <person name="Gupta T.B."/>
            <person name="Jauregui R."/>
            <person name="Maclean P."/>
            <person name="Nawarathana A."/>
            <person name="Brightwell G."/>
        </authorList>
    </citation>
    <scope>NUCLEOTIDE SEQUENCE [LARGE SCALE GENOMIC DNA]</scope>
    <source>
        <strain evidence="2 3">AGRFS4</strain>
    </source>
</reference>
<dbReference type="EMBL" id="JAAGPU010000002">
    <property type="protein sequence ID" value="NEU03628.1"/>
    <property type="molecule type" value="Genomic_DNA"/>
</dbReference>
<dbReference type="AlphaFoldDB" id="A0A6M0H0B8"/>
<dbReference type="SUPFAM" id="SSF81296">
    <property type="entry name" value="E set domains"/>
    <property type="match status" value="1"/>
</dbReference>
<feature type="domain" description="AMP-activated protein kinase glycogen-binding" evidence="1">
    <location>
        <begin position="17"/>
        <end position="80"/>
    </location>
</feature>
<accession>A0A6M0H0B8</accession>
<dbReference type="InterPro" id="IPR014756">
    <property type="entry name" value="Ig_E-set"/>
</dbReference>
<evidence type="ECO:0000313" key="2">
    <source>
        <dbReference type="EMBL" id="NEU03628.1"/>
    </source>
</evidence>
<dbReference type="InterPro" id="IPR032640">
    <property type="entry name" value="AMPK1_CBM"/>
</dbReference>
<proteinExistence type="predicted"/>
<protein>
    <recommendedName>
        <fullName evidence="1">AMP-activated protein kinase glycogen-binding domain-containing protein</fullName>
    </recommendedName>
</protein>
<evidence type="ECO:0000313" key="3">
    <source>
        <dbReference type="Proteomes" id="UP000481872"/>
    </source>
</evidence>
<dbReference type="Proteomes" id="UP000481872">
    <property type="component" value="Unassembled WGS sequence"/>
</dbReference>
<name>A0A6M0H0B8_9CLOT</name>
<evidence type="ECO:0000259" key="1">
    <source>
        <dbReference type="Pfam" id="PF16561"/>
    </source>
</evidence>
<keyword evidence="3" id="KW-1185">Reference proteome</keyword>
<dbReference type="InterPro" id="IPR013783">
    <property type="entry name" value="Ig-like_fold"/>
</dbReference>
<gene>
    <name evidence="2" type="ORF">G3M99_01920</name>
</gene>
<comment type="caution">
    <text evidence="2">The sequence shown here is derived from an EMBL/GenBank/DDBJ whole genome shotgun (WGS) entry which is preliminary data.</text>
</comment>
<dbReference type="Gene3D" id="2.60.40.10">
    <property type="entry name" value="Immunoglobulins"/>
    <property type="match status" value="1"/>
</dbReference>
<dbReference type="Pfam" id="PF16561">
    <property type="entry name" value="AMPK1_CBM"/>
    <property type="match status" value="1"/>
</dbReference>
<organism evidence="2 3">
    <name type="scientific">Clostridium senegalense</name>
    <dbReference type="NCBI Taxonomy" id="1465809"/>
    <lineage>
        <taxon>Bacteria</taxon>
        <taxon>Bacillati</taxon>
        <taxon>Bacillota</taxon>
        <taxon>Clostridia</taxon>
        <taxon>Eubacteriales</taxon>
        <taxon>Clostridiaceae</taxon>
        <taxon>Clostridium</taxon>
    </lineage>
</organism>